<evidence type="ECO:0000313" key="3">
    <source>
        <dbReference type="Proteomes" id="UP000042527"/>
    </source>
</evidence>
<dbReference type="AlphaFoldDB" id="A0A0B7GV21"/>
<evidence type="ECO:0000313" key="4">
    <source>
        <dbReference type="Proteomes" id="UP000323594"/>
    </source>
</evidence>
<evidence type="ECO:0000313" key="2">
    <source>
        <dbReference type="EMBL" id="QEJ99426.1"/>
    </source>
</evidence>
<keyword evidence="3" id="KW-1185">Reference proteome</keyword>
<reference evidence="2 4" key="3">
    <citation type="submission" date="2019-08" db="EMBL/GenBank/DDBJ databases">
        <authorList>
            <person name="Kuhnert P."/>
        </authorList>
    </citation>
    <scope>NUCLEOTIDE SEQUENCE [LARGE SCALE GENOMIC DNA]</scope>
    <source>
        <strain evidence="2 4">B36.5</strain>
    </source>
</reference>
<dbReference type="RefSeq" id="WP_148879331.1">
    <property type="nucleotide sequence ID" value="NZ_CP027018.1"/>
</dbReference>
<dbReference type="Proteomes" id="UP000042527">
    <property type="component" value="Unassembled WGS sequence"/>
</dbReference>
<gene>
    <name evidence="2" type="ORF">FUT82_16480</name>
    <name evidence="1" type="ORF">TPHV1_300014</name>
</gene>
<sequence length="93" mass="10532">MDSSITMVNYPPLLNSKRCFKASTQNCKIEALKLVGEVTVNFQNFAPAQFQTMFSLILQRKQAKLVGEPTVEIPRVRPCAVSGSFYKIFLRFV</sequence>
<evidence type="ECO:0000313" key="1">
    <source>
        <dbReference type="EMBL" id="CEM62363.1"/>
    </source>
</evidence>
<proteinExistence type="predicted"/>
<dbReference type="EMBL" id="CDNC01000024">
    <property type="protein sequence ID" value="CEM62363.1"/>
    <property type="molecule type" value="Genomic_DNA"/>
</dbReference>
<protein>
    <submittedName>
        <fullName evidence="1">Uncharacterized protein</fullName>
    </submittedName>
</protein>
<reference evidence="3" key="2">
    <citation type="submission" date="2015-01" db="EMBL/GenBank/DDBJ databases">
        <authorList>
            <person name="Manzoor Shahid"/>
            <person name="Zubair Saima"/>
        </authorList>
    </citation>
    <scope>NUCLEOTIDE SEQUENCE [LARGE SCALE GENOMIC DNA]</scope>
    <source>
        <strain evidence="3">V1</strain>
    </source>
</reference>
<dbReference type="EMBL" id="CP042817">
    <property type="protein sequence ID" value="QEJ99426.1"/>
    <property type="molecule type" value="Genomic_DNA"/>
</dbReference>
<accession>A0A0B7GV21</accession>
<reference evidence="1" key="1">
    <citation type="submission" date="2015-01" db="EMBL/GenBank/DDBJ databases">
        <authorList>
            <person name="Xiang T."/>
            <person name="Song Y."/>
            <person name="Huang L."/>
            <person name="Wang B."/>
            <person name="Wu P."/>
        </authorList>
    </citation>
    <scope>NUCLEOTIDE SEQUENCE [LARGE SCALE GENOMIC DNA]</scope>
    <source>
        <strain evidence="1">V1</strain>
    </source>
</reference>
<dbReference type="Proteomes" id="UP000323594">
    <property type="component" value="Chromosome"/>
</dbReference>
<organism evidence="1 3">
    <name type="scientific">Treponema phagedenis</name>
    <dbReference type="NCBI Taxonomy" id="162"/>
    <lineage>
        <taxon>Bacteria</taxon>
        <taxon>Pseudomonadati</taxon>
        <taxon>Spirochaetota</taxon>
        <taxon>Spirochaetia</taxon>
        <taxon>Spirochaetales</taxon>
        <taxon>Treponemataceae</taxon>
        <taxon>Treponema</taxon>
    </lineage>
</organism>
<dbReference type="GeneID" id="57751783"/>
<name>A0A0B7GV21_TREPH</name>